<keyword evidence="4" id="KW-1185">Reference proteome</keyword>
<dbReference type="PANTHER" id="PTHR43540:SF6">
    <property type="entry name" value="ISOCHORISMATASE-LIKE DOMAIN-CONTAINING PROTEIN"/>
    <property type="match status" value="1"/>
</dbReference>
<evidence type="ECO:0000313" key="4">
    <source>
        <dbReference type="Proteomes" id="UP000275368"/>
    </source>
</evidence>
<dbReference type="RefSeq" id="WP_164522875.1">
    <property type="nucleotide sequence ID" value="NZ_AP019308.1"/>
</dbReference>
<gene>
    <name evidence="3" type="ORF">Back11_38070</name>
</gene>
<dbReference type="GO" id="GO:0016787">
    <property type="term" value="F:hydrolase activity"/>
    <property type="evidence" value="ECO:0007669"/>
    <property type="project" value="UniProtKB-KW"/>
</dbReference>
<dbReference type="KEGG" id="pbk:Back11_38070"/>
<proteinExistence type="inferred from homology"/>
<dbReference type="Proteomes" id="UP000275368">
    <property type="component" value="Chromosome"/>
</dbReference>
<name>A0A3G9IVZ4_9BACL</name>
<dbReference type="Gene3D" id="3.40.50.850">
    <property type="entry name" value="Isochorismatase-like"/>
    <property type="match status" value="1"/>
</dbReference>
<dbReference type="CDD" id="cd00431">
    <property type="entry name" value="cysteine_hydrolases"/>
    <property type="match status" value="1"/>
</dbReference>
<evidence type="ECO:0000256" key="1">
    <source>
        <dbReference type="ARBA" id="ARBA00006336"/>
    </source>
</evidence>
<dbReference type="Pfam" id="PF00857">
    <property type="entry name" value="Isochorismatase"/>
    <property type="match status" value="1"/>
</dbReference>
<evidence type="ECO:0000313" key="3">
    <source>
        <dbReference type="EMBL" id="BBH22462.1"/>
    </source>
</evidence>
<dbReference type="InterPro" id="IPR036380">
    <property type="entry name" value="Isochorismatase-like_sf"/>
</dbReference>
<dbReference type="PANTHER" id="PTHR43540">
    <property type="entry name" value="PEROXYUREIDOACRYLATE/UREIDOACRYLATE AMIDOHYDROLASE-RELATED"/>
    <property type="match status" value="1"/>
</dbReference>
<evidence type="ECO:0000256" key="2">
    <source>
        <dbReference type="ARBA" id="ARBA00022801"/>
    </source>
</evidence>
<comment type="similarity">
    <text evidence="1">Belongs to the isochorismatase family.</text>
</comment>
<protein>
    <submittedName>
        <fullName evidence="3">Isochorismatase</fullName>
    </submittedName>
</protein>
<sequence>MMNLTVDVPKRQTALLIVDVQNDFCAANGKMAEFGMAMTEVDKAVDRIEELAAAARQAAVPVIFIRLLTAPETDSKAMLSLYARQGIEASSAAVCRAGTFGAEDYRLRMEPGDYAIGKQRFSAFVGTNIELMLNRLGVTSLIVTGVTTECCVESTVRDGFMRDYETFVVSDACAAYEPELHEMSLKLMALNFATIVSADDVLASWGSSHK</sequence>
<dbReference type="SUPFAM" id="SSF52499">
    <property type="entry name" value="Isochorismatase-like hydrolases"/>
    <property type="match status" value="1"/>
</dbReference>
<dbReference type="InterPro" id="IPR050272">
    <property type="entry name" value="Isochorismatase-like_hydrls"/>
</dbReference>
<organism evidence="3 4">
    <name type="scientific">Paenibacillus baekrokdamisoli</name>
    <dbReference type="NCBI Taxonomy" id="1712516"/>
    <lineage>
        <taxon>Bacteria</taxon>
        <taxon>Bacillati</taxon>
        <taxon>Bacillota</taxon>
        <taxon>Bacilli</taxon>
        <taxon>Bacillales</taxon>
        <taxon>Paenibacillaceae</taxon>
        <taxon>Paenibacillus</taxon>
    </lineage>
</organism>
<dbReference type="InterPro" id="IPR000868">
    <property type="entry name" value="Isochorismatase-like_dom"/>
</dbReference>
<keyword evidence="2" id="KW-0378">Hydrolase</keyword>
<accession>A0A3G9IVZ4</accession>
<dbReference type="AlphaFoldDB" id="A0A3G9IVZ4"/>
<reference evidence="3 4" key="1">
    <citation type="submission" date="2018-11" db="EMBL/GenBank/DDBJ databases">
        <title>Complete genome sequence of Paenibacillus baekrokdamisoli strain KCTC 33723.</title>
        <authorList>
            <person name="Kang S.W."/>
            <person name="Lee K.C."/>
            <person name="Kim K.K."/>
            <person name="Kim J.S."/>
            <person name="Kim D.S."/>
            <person name="Ko S.H."/>
            <person name="Yang S.H."/>
            <person name="Lee J.S."/>
        </authorList>
    </citation>
    <scope>NUCLEOTIDE SEQUENCE [LARGE SCALE GENOMIC DNA]</scope>
    <source>
        <strain evidence="3 4">KCTC 33723</strain>
    </source>
</reference>
<dbReference type="EMBL" id="AP019308">
    <property type="protein sequence ID" value="BBH22462.1"/>
    <property type="molecule type" value="Genomic_DNA"/>
</dbReference>